<dbReference type="InterPro" id="IPR039563">
    <property type="entry name" value="Peptidase_C39_single_dom"/>
</dbReference>
<gene>
    <name evidence="2" type="ORF">HK415_02525</name>
</gene>
<protein>
    <submittedName>
        <fullName evidence="2">PA2778 family cysteine peptidase</fullName>
    </submittedName>
</protein>
<proteinExistence type="predicted"/>
<keyword evidence="3" id="KW-1185">Reference proteome</keyword>
<evidence type="ECO:0000259" key="1">
    <source>
        <dbReference type="Pfam" id="PF13529"/>
    </source>
</evidence>
<dbReference type="SUPFAM" id="SSF48452">
    <property type="entry name" value="TPR-like"/>
    <property type="match status" value="1"/>
</dbReference>
<feature type="domain" description="Peptidase C39-like" evidence="1">
    <location>
        <begin position="54"/>
        <end position="159"/>
    </location>
</feature>
<name>A0A849KKK8_9BURK</name>
<dbReference type="Gene3D" id="3.90.70.10">
    <property type="entry name" value="Cysteine proteinases"/>
    <property type="match status" value="1"/>
</dbReference>
<evidence type="ECO:0000313" key="3">
    <source>
        <dbReference type="Proteomes" id="UP000552954"/>
    </source>
</evidence>
<dbReference type="EMBL" id="JABFCS010000001">
    <property type="protein sequence ID" value="NNU42269.1"/>
    <property type="molecule type" value="Genomic_DNA"/>
</dbReference>
<dbReference type="InterPro" id="IPR011990">
    <property type="entry name" value="TPR-like_helical_dom_sf"/>
</dbReference>
<organism evidence="2 3">
    <name type="scientific">Ramlibacter montanisoli</name>
    <dbReference type="NCBI Taxonomy" id="2732512"/>
    <lineage>
        <taxon>Bacteria</taxon>
        <taxon>Pseudomonadati</taxon>
        <taxon>Pseudomonadota</taxon>
        <taxon>Betaproteobacteria</taxon>
        <taxon>Burkholderiales</taxon>
        <taxon>Comamonadaceae</taxon>
        <taxon>Ramlibacter</taxon>
    </lineage>
</organism>
<dbReference type="CDD" id="cd02549">
    <property type="entry name" value="Peptidase_C39A"/>
    <property type="match status" value="1"/>
</dbReference>
<dbReference type="Pfam" id="PF13529">
    <property type="entry name" value="Peptidase_C39_2"/>
    <property type="match status" value="1"/>
</dbReference>
<dbReference type="AlphaFoldDB" id="A0A849KKK8"/>
<reference evidence="2 3" key="1">
    <citation type="submission" date="2020-05" db="EMBL/GenBank/DDBJ databases">
        <authorList>
            <person name="Khan S.A."/>
            <person name="Jeon C.O."/>
            <person name="Chun B.H."/>
        </authorList>
    </citation>
    <scope>NUCLEOTIDE SEQUENCE [LARGE SCALE GENOMIC DNA]</scope>
    <source>
        <strain evidence="2 3">B156</strain>
    </source>
</reference>
<comment type="caution">
    <text evidence="2">The sequence shown here is derived from an EMBL/GenBank/DDBJ whole genome shotgun (WGS) entry which is preliminary data.</text>
</comment>
<reference evidence="2 3" key="2">
    <citation type="submission" date="2020-06" db="EMBL/GenBank/DDBJ databases">
        <title>Ramlibacter rhizophilus sp. nov., isolated from rhizosphere soil of national flower Mugunghwa from South Korea.</title>
        <authorList>
            <person name="Zheng-Fei Y."/>
            <person name="Huan T."/>
        </authorList>
    </citation>
    <scope>NUCLEOTIDE SEQUENCE [LARGE SCALE GENOMIC DNA]</scope>
    <source>
        <strain evidence="2 3">B156</strain>
    </source>
</reference>
<dbReference type="NCBIfam" id="NF033920">
    <property type="entry name" value="C39_PA2778_fam"/>
    <property type="match status" value="1"/>
</dbReference>
<dbReference type="RefSeq" id="WP_171556644.1">
    <property type="nucleotide sequence ID" value="NZ_JABFCS010000001.1"/>
</dbReference>
<dbReference type="InterPro" id="IPR039564">
    <property type="entry name" value="Peptidase_C39-like"/>
</dbReference>
<dbReference type="Pfam" id="PF14559">
    <property type="entry name" value="TPR_19"/>
    <property type="match status" value="1"/>
</dbReference>
<evidence type="ECO:0000313" key="2">
    <source>
        <dbReference type="EMBL" id="NNU42269.1"/>
    </source>
</evidence>
<dbReference type="Proteomes" id="UP000552954">
    <property type="component" value="Unassembled WGS sequence"/>
</dbReference>
<sequence>MQEQHAAILHWARRFTLWAAVLLLSGCGTMVPQTLALRTDWPAGVPRQAELVHVPFFPQDEYQCGPAALATVMHTAGARVSPASLVDEVWLPARQGSLQLEMLAAPRKHGLVSLRLAPRYADLLREVAAGNPVVVLQDVGPLLPQWHYAVVNGFDYETGTILLRSGLQARQEMPFTYFERTWIAGRYWAMVVTPPERIPATATEERWLEALLGLARGGNADATVRGYRTALARWPESLPAAVGLANQLHAGGALDEAARVLRGALQRHPQSVIVLNNLAQTLSDQGRNAEALTLIRRAEDPQSPFAGEVRATRQLIEERLRTGS</sequence>
<dbReference type="Gene3D" id="1.25.40.10">
    <property type="entry name" value="Tetratricopeptide repeat domain"/>
    <property type="match status" value="1"/>
</dbReference>
<accession>A0A849KKK8</accession>